<dbReference type="InterPro" id="IPR001810">
    <property type="entry name" value="F-box_dom"/>
</dbReference>
<feature type="domain" description="F-box" evidence="1">
    <location>
        <begin position="1"/>
        <end position="47"/>
    </location>
</feature>
<name>A0A4R8QBJ4_9PEZI</name>
<dbReference type="EMBL" id="QAPG01000069">
    <property type="protein sequence ID" value="TDZ33234.1"/>
    <property type="molecule type" value="Genomic_DNA"/>
</dbReference>
<sequence length="436" mass="49704">MNTLEQLPTELIFNICEIVDHAPTIHSLSQTCKRLHGISRVSLYRREVDQDVAIKWAVAHDEPDVIQLVLAHQVEPQRVVQRKVLTFNFDEALKCGSFRAANRLFDAGAEIHYCADTFDHALGNAASIWISSASSRILGSLALAAKVRYHTLVDHNPLDSWHSEVTFWKWKKRVMQKIIHKLRQNFLARHAQNPTASSDEYQLELDSALVEASQVDAHSTEAMDLLITAGASVNIDADSQIVANVWQYALDEEVPSLFRAKVEFLLHRGIDVDSVRSLRNPWVRTPVDFFLRKLVEACELADDDEDSQEFIDRWLGLMKVLESLGCLRWPAISLEHLLEGQVVPTLGADGLREPGLGQLEAIWDTSNKTSRSWDKLRQALRQHLCGQLDQGPHKDRLTKDDASKPLTWECRRSKLPIGIQRLEEHHSSWVRERRHL</sequence>
<dbReference type="Proteomes" id="UP000295083">
    <property type="component" value="Unassembled WGS sequence"/>
</dbReference>
<keyword evidence="3" id="KW-1185">Reference proteome</keyword>
<proteinExistence type="predicted"/>
<protein>
    <recommendedName>
        <fullName evidence="1">F-box domain-containing protein</fullName>
    </recommendedName>
</protein>
<gene>
    <name evidence="2" type="ORF">C8035_v011463</name>
</gene>
<accession>A0A4R8QBJ4</accession>
<dbReference type="AlphaFoldDB" id="A0A4R8QBJ4"/>
<evidence type="ECO:0000259" key="1">
    <source>
        <dbReference type="PROSITE" id="PS50181"/>
    </source>
</evidence>
<dbReference type="CDD" id="cd09917">
    <property type="entry name" value="F-box_SF"/>
    <property type="match status" value="1"/>
</dbReference>
<dbReference type="InterPro" id="IPR036770">
    <property type="entry name" value="Ankyrin_rpt-contain_sf"/>
</dbReference>
<comment type="caution">
    <text evidence="2">The sequence shown here is derived from an EMBL/GenBank/DDBJ whole genome shotgun (WGS) entry which is preliminary data.</text>
</comment>
<dbReference type="PROSITE" id="PS50181">
    <property type="entry name" value="FBOX"/>
    <property type="match status" value="1"/>
</dbReference>
<organism evidence="2 3">
    <name type="scientific">Colletotrichum spinosum</name>
    <dbReference type="NCBI Taxonomy" id="1347390"/>
    <lineage>
        <taxon>Eukaryota</taxon>
        <taxon>Fungi</taxon>
        <taxon>Dikarya</taxon>
        <taxon>Ascomycota</taxon>
        <taxon>Pezizomycotina</taxon>
        <taxon>Sordariomycetes</taxon>
        <taxon>Hypocreomycetidae</taxon>
        <taxon>Glomerellales</taxon>
        <taxon>Glomerellaceae</taxon>
        <taxon>Colletotrichum</taxon>
        <taxon>Colletotrichum orbiculare species complex</taxon>
    </lineage>
</organism>
<evidence type="ECO:0000313" key="2">
    <source>
        <dbReference type="EMBL" id="TDZ33234.1"/>
    </source>
</evidence>
<reference evidence="2 3" key="1">
    <citation type="submission" date="2018-11" db="EMBL/GenBank/DDBJ databases">
        <title>Genome sequence and assembly of Colletotrichum spinosum.</title>
        <authorList>
            <person name="Gan P."/>
            <person name="Shirasu K."/>
        </authorList>
    </citation>
    <scope>NUCLEOTIDE SEQUENCE [LARGE SCALE GENOMIC DNA]</scope>
    <source>
        <strain evidence="2 3">CBS 515.97</strain>
    </source>
</reference>
<dbReference type="Gene3D" id="1.25.40.20">
    <property type="entry name" value="Ankyrin repeat-containing domain"/>
    <property type="match status" value="1"/>
</dbReference>
<evidence type="ECO:0000313" key="3">
    <source>
        <dbReference type="Proteomes" id="UP000295083"/>
    </source>
</evidence>